<gene>
    <name evidence="2" type="ORF">GRI58_08715</name>
</gene>
<comment type="caution">
    <text evidence="2">The sequence shown here is derived from an EMBL/GenBank/DDBJ whole genome shotgun (WGS) entry which is preliminary data.</text>
</comment>
<name>A0A845AI96_9SPHN</name>
<organism evidence="2 3">
    <name type="scientific">Qipengyuania algicida</name>
    <dbReference type="NCBI Taxonomy" id="1836209"/>
    <lineage>
        <taxon>Bacteria</taxon>
        <taxon>Pseudomonadati</taxon>
        <taxon>Pseudomonadota</taxon>
        <taxon>Alphaproteobacteria</taxon>
        <taxon>Sphingomonadales</taxon>
        <taxon>Erythrobacteraceae</taxon>
        <taxon>Qipengyuania</taxon>
    </lineage>
</organism>
<keyword evidence="1" id="KW-0732">Signal</keyword>
<keyword evidence="3" id="KW-1185">Reference proteome</keyword>
<feature type="signal peptide" evidence="1">
    <location>
        <begin position="1"/>
        <end position="25"/>
    </location>
</feature>
<evidence type="ECO:0000313" key="2">
    <source>
        <dbReference type="EMBL" id="MXP28903.1"/>
    </source>
</evidence>
<protein>
    <submittedName>
        <fullName evidence="2">Carbamoyl-phosphate synthase large subunit</fullName>
    </submittedName>
</protein>
<dbReference type="Proteomes" id="UP000439780">
    <property type="component" value="Unassembled WGS sequence"/>
</dbReference>
<proteinExistence type="predicted"/>
<feature type="chain" id="PRO_5032842598" evidence="1">
    <location>
        <begin position="26"/>
        <end position="206"/>
    </location>
</feature>
<sequence length="206" mass="22840">MTLTRLGKYLLAIGAVLLAETGVVAQAPQRQTAELIPGVVFVGDGSVTRTETAQGLPIVSFWRPVLFGTDKQPVAGRMDCKVTAAIGPYSTAGFDLDTIVKEEQRSRRKAGERDTDRNRQWSDDVRRIDLIGHTRDRAQDYVLTYLAVRTNAEIVDIRRQCRFVHDKLSGKPDFLSYVHRYTALAINLPPAIPLDQMADPTDSEGA</sequence>
<accession>A0A845AI96</accession>
<dbReference type="RefSeq" id="WP_160753211.1">
    <property type="nucleotide sequence ID" value="NZ_WTYA01000006.1"/>
</dbReference>
<dbReference type="EMBL" id="WTYA01000006">
    <property type="protein sequence ID" value="MXP28903.1"/>
    <property type="molecule type" value="Genomic_DNA"/>
</dbReference>
<evidence type="ECO:0000256" key="1">
    <source>
        <dbReference type="SAM" id="SignalP"/>
    </source>
</evidence>
<dbReference type="AlphaFoldDB" id="A0A845AI96"/>
<evidence type="ECO:0000313" key="3">
    <source>
        <dbReference type="Proteomes" id="UP000439780"/>
    </source>
</evidence>
<dbReference type="OrthoDB" id="7390668at2"/>
<reference evidence="2 3" key="1">
    <citation type="submission" date="2019-12" db="EMBL/GenBank/DDBJ databases">
        <title>Genomic-based taxomic classification of the family Erythrobacteraceae.</title>
        <authorList>
            <person name="Xu L."/>
        </authorList>
    </citation>
    <scope>NUCLEOTIDE SEQUENCE [LARGE SCALE GENOMIC DNA]</scope>
    <source>
        <strain evidence="2 3">KEMB 9005-328</strain>
    </source>
</reference>